<gene>
    <name evidence="1" type="ORF">MRB53_026213</name>
</gene>
<name>A0ACC2LHC6_PERAE</name>
<sequence>MQVKKRGLILVLNVEAREQNWLLPIAILMPSRKRQFYRPPAAPRPTADCKIHGNTQVEKKGLILVLNVEARERDWLLPIDIEMTSHRRQFSGTRHIGAGHTVSAEDGWSSWLRSCRAFTDDEAVEVAWSEQRVL</sequence>
<evidence type="ECO:0000313" key="2">
    <source>
        <dbReference type="Proteomes" id="UP001234297"/>
    </source>
</evidence>
<organism evidence="1 2">
    <name type="scientific">Persea americana</name>
    <name type="common">Avocado</name>
    <dbReference type="NCBI Taxonomy" id="3435"/>
    <lineage>
        <taxon>Eukaryota</taxon>
        <taxon>Viridiplantae</taxon>
        <taxon>Streptophyta</taxon>
        <taxon>Embryophyta</taxon>
        <taxon>Tracheophyta</taxon>
        <taxon>Spermatophyta</taxon>
        <taxon>Magnoliopsida</taxon>
        <taxon>Magnoliidae</taxon>
        <taxon>Laurales</taxon>
        <taxon>Lauraceae</taxon>
        <taxon>Persea</taxon>
    </lineage>
</organism>
<comment type="caution">
    <text evidence="1">The sequence shown here is derived from an EMBL/GenBank/DDBJ whole genome shotgun (WGS) entry which is preliminary data.</text>
</comment>
<accession>A0ACC2LHC6</accession>
<protein>
    <submittedName>
        <fullName evidence="1">Uncharacterized protein</fullName>
    </submittedName>
</protein>
<reference evidence="1 2" key="1">
    <citation type="journal article" date="2022" name="Hortic Res">
        <title>A haplotype resolved chromosomal level avocado genome allows analysis of novel avocado genes.</title>
        <authorList>
            <person name="Nath O."/>
            <person name="Fletcher S.J."/>
            <person name="Hayward A."/>
            <person name="Shaw L.M."/>
            <person name="Masouleh A.K."/>
            <person name="Furtado A."/>
            <person name="Henry R.J."/>
            <person name="Mitter N."/>
        </authorList>
    </citation>
    <scope>NUCLEOTIDE SEQUENCE [LARGE SCALE GENOMIC DNA]</scope>
    <source>
        <strain evidence="2">cv. Hass</strain>
    </source>
</reference>
<proteinExistence type="predicted"/>
<evidence type="ECO:0000313" key="1">
    <source>
        <dbReference type="EMBL" id="KAJ8632877.1"/>
    </source>
</evidence>
<dbReference type="EMBL" id="CM056816">
    <property type="protein sequence ID" value="KAJ8632877.1"/>
    <property type="molecule type" value="Genomic_DNA"/>
</dbReference>
<keyword evidence="2" id="KW-1185">Reference proteome</keyword>
<dbReference type="Proteomes" id="UP001234297">
    <property type="component" value="Chromosome 8"/>
</dbReference>